<dbReference type="EMBL" id="LAZR01000635">
    <property type="protein sequence ID" value="KKN62087.1"/>
    <property type="molecule type" value="Genomic_DNA"/>
</dbReference>
<evidence type="ECO:0000313" key="1">
    <source>
        <dbReference type="EMBL" id="KKN62087.1"/>
    </source>
</evidence>
<comment type="caution">
    <text evidence="1">The sequence shown here is derived from an EMBL/GenBank/DDBJ whole genome shotgun (WGS) entry which is preliminary data.</text>
</comment>
<proteinExistence type="predicted"/>
<dbReference type="InterPro" id="IPR019270">
    <property type="entry name" value="DUF2283"/>
</dbReference>
<reference evidence="1" key="1">
    <citation type="journal article" date="2015" name="Nature">
        <title>Complex archaea that bridge the gap between prokaryotes and eukaryotes.</title>
        <authorList>
            <person name="Spang A."/>
            <person name="Saw J.H."/>
            <person name="Jorgensen S.L."/>
            <person name="Zaremba-Niedzwiedzka K."/>
            <person name="Martijn J."/>
            <person name="Lind A.E."/>
            <person name="van Eijk R."/>
            <person name="Schleper C."/>
            <person name="Guy L."/>
            <person name="Ettema T.J."/>
        </authorList>
    </citation>
    <scope>NUCLEOTIDE SEQUENCE</scope>
</reference>
<gene>
    <name evidence="1" type="ORF">LCGC14_0515290</name>
</gene>
<accession>A0A0F9SIF7</accession>
<protein>
    <recommendedName>
        <fullName evidence="2">DUF2283 domain-containing protein</fullName>
    </recommendedName>
</protein>
<sequence>MDFSFDKITNALYIRFSREKILNSDEIAEGIIIDYGRNQDVIGVEILNFSERKLNLNDLVQMNSEELVPKLAQCQ</sequence>
<organism evidence="1">
    <name type="scientific">marine sediment metagenome</name>
    <dbReference type="NCBI Taxonomy" id="412755"/>
    <lineage>
        <taxon>unclassified sequences</taxon>
        <taxon>metagenomes</taxon>
        <taxon>ecological metagenomes</taxon>
    </lineage>
</organism>
<dbReference type="Pfam" id="PF10049">
    <property type="entry name" value="DUF2283"/>
    <property type="match status" value="1"/>
</dbReference>
<name>A0A0F9SIF7_9ZZZZ</name>
<dbReference type="AlphaFoldDB" id="A0A0F9SIF7"/>
<evidence type="ECO:0008006" key="2">
    <source>
        <dbReference type="Google" id="ProtNLM"/>
    </source>
</evidence>